<dbReference type="InterPro" id="IPR036397">
    <property type="entry name" value="RNaseH_sf"/>
</dbReference>
<evidence type="ECO:0000313" key="1">
    <source>
        <dbReference type="EMBL" id="QDT54550.1"/>
    </source>
</evidence>
<name>A0A517SEJ8_9PLAN</name>
<evidence type="ECO:0000313" key="2">
    <source>
        <dbReference type="Proteomes" id="UP000315700"/>
    </source>
</evidence>
<dbReference type="OrthoDB" id="5498373at2"/>
<dbReference type="InParanoid" id="A0A517SEJ8"/>
<sequence>MGVIIGMDEAGLGPNLGPFVVAATVWEFPGRSRNVDLFESLKDAVAQEPCPRGRVHIADSKAIFSPARGLADLETSALAILSVANRTESRFPEILDGLSFGLEADDWMARVPPVDLPAECDREVVANKAARLAAAMEQGWIRCKGVHVEAVFPKGFNSRITSTDNKAAVCSQVSMNLLRRIWDPETTPAFVIGDRHGGRARYDQLLTETFGCFVFRTSETPELSRYQVGDSEVRFECRAEKHFAVACASIVAKYMRELSMRMFNAFWQEHVPNVRPTQGYPVDARRFAKDVAEARAALGIPDEAFWRSR</sequence>
<dbReference type="Proteomes" id="UP000315700">
    <property type="component" value="Chromosome"/>
</dbReference>
<accession>A0A517SEJ8</accession>
<organism evidence="1 2">
    <name type="scientific">Caulifigura coniformis</name>
    <dbReference type="NCBI Taxonomy" id="2527983"/>
    <lineage>
        <taxon>Bacteria</taxon>
        <taxon>Pseudomonadati</taxon>
        <taxon>Planctomycetota</taxon>
        <taxon>Planctomycetia</taxon>
        <taxon>Planctomycetales</taxon>
        <taxon>Planctomycetaceae</taxon>
        <taxon>Caulifigura</taxon>
    </lineage>
</organism>
<dbReference type="Gene3D" id="3.30.420.10">
    <property type="entry name" value="Ribonuclease H-like superfamily/Ribonuclease H"/>
    <property type="match status" value="2"/>
</dbReference>
<keyword evidence="2" id="KW-1185">Reference proteome</keyword>
<reference evidence="1 2" key="1">
    <citation type="submission" date="2019-02" db="EMBL/GenBank/DDBJ databases">
        <title>Deep-cultivation of Planctomycetes and their phenomic and genomic characterization uncovers novel biology.</title>
        <authorList>
            <person name="Wiegand S."/>
            <person name="Jogler M."/>
            <person name="Boedeker C."/>
            <person name="Pinto D."/>
            <person name="Vollmers J."/>
            <person name="Rivas-Marin E."/>
            <person name="Kohn T."/>
            <person name="Peeters S.H."/>
            <person name="Heuer A."/>
            <person name="Rast P."/>
            <person name="Oberbeckmann S."/>
            <person name="Bunk B."/>
            <person name="Jeske O."/>
            <person name="Meyerdierks A."/>
            <person name="Storesund J.E."/>
            <person name="Kallscheuer N."/>
            <person name="Luecker S."/>
            <person name="Lage O.M."/>
            <person name="Pohl T."/>
            <person name="Merkel B.J."/>
            <person name="Hornburger P."/>
            <person name="Mueller R.-W."/>
            <person name="Bruemmer F."/>
            <person name="Labrenz M."/>
            <person name="Spormann A.M."/>
            <person name="Op den Camp H."/>
            <person name="Overmann J."/>
            <person name="Amann R."/>
            <person name="Jetten M.S.M."/>
            <person name="Mascher T."/>
            <person name="Medema M.H."/>
            <person name="Devos D.P."/>
            <person name="Kaster A.-K."/>
            <person name="Ovreas L."/>
            <person name="Rohde M."/>
            <person name="Galperin M.Y."/>
            <person name="Jogler C."/>
        </authorList>
    </citation>
    <scope>NUCLEOTIDE SEQUENCE [LARGE SCALE GENOMIC DNA]</scope>
    <source>
        <strain evidence="1 2">Pan44</strain>
    </source>
</reference>
<dbReference type="KEGG" id="ccos:Pan44_25830"/>
<dbReference type="InterPro" id="IPR012337">
    <property type="entry name" value="RNaseH-like_sf"/>
</dbReference>
<gene>
    <name evidence="1" type="ORF">Pan44_25830</name>
</gene>
<dbReference type="GO" id="GO:0003676">
    <property type="term" value="F:nucleic acid binding"/>
    <property type="evidence" value="ECO:0007669"/>
    <property type="project" value="InterPro"/>
</dbReference>
<dbReference type="RefSeq" id="WP_145030397.1">
    <property type="nucleotide sequence ID" value="NZ_CP036271.1"/>
</dbReference>
<dbReference type="SUPFAM" id="SSF53098">
    <property type="entry name" value="Ribonuclease H-like"/>
    <property type="match status" value="1"/>
</dbReference>
<protein>
    <submittedName>
        <fullName evidence="1">Uncharacterized protein</fullName>
    </submittedName>
</protein>
<dbReference type="AlphaFoldDB" id="A0A517SEJ8"/>
<dbReference type="EMBL" id="CP036271">
    <property type="protein sequence ID" value="QDT54550.1"/>
    <property type="molecule type" value="Genomic_DNA"/>
</dbReference>
<proteinExistence type="predicted"/>